<keyword evidence="3" id="KW-0378">Hydrolase</keyword>
<dbReference type="AlphaFoldDB" id="A0A2R6Y580"/>
<accession>A0A2R6Y580</accession>
<evidence type="ECO:0000256" key="6">
    <source>
        <dbReference type="ARBA" id="ARBA00044538"/>
    </source>
</evidence>
<dbReference type="GO" id="GO:0042254">
    <property type="term" value="P:ribosome biogenesis"/>
    <property type="evidence" value="ECO:0007669"/>
    <property type="project" value="UniProtKB-KW"/>
</dbReference>
<dbReference type="GO" id="GO:0005840">
    <property type="term" value="C:ribosome"/>
    <property type="evidence" value="ECO:0007669"/>
    <property type="project" value="UniProtKB-KW"/>
</dbReference>
<keyword evidence="1" id="KW-0690">Ribosome biogenesis</keyword>
<proteinExistence type="inferred from homology"/>
<gene>
    <name evidence="7" type="ORF">BSOLF_0676</name>
</gene>
<comment type="caution">
    <text evidence="7">The sequence shown here is derived from an EMBL/GenBank/DDBJ whole genome shotgun (WGS) entry which is preliminary data.</text>
</comment>
<organism evidence="7 8">
    <name type="scientific">Candidatus Carbonibacillus altaicus</name>
    <dbReference type="NCBI Taxonomy" id="2163959"/>
    <lineage>
        <taxon>Bacteria</taxon>
        <taxon>Bacillati</taxon>
        <taxon>Bacillota</taxon>
        <taxon>Bacilli</taxon>
        <taxon>Bacillales</taxon>
        <taxon>Candidatus Carbonibacillus</taxon>
    </lineage>
</organism>
<dbReference type="GO" id="GO:0006508">
    <property type="term" value="P:proteolysis"/>
    <property type="evidence" value="ECO:0007669"/>
    <property type="project" value="UniProtKB-KW"/>
</dbReference>
<evidence type="ECO:0000313" key="8">
    <source>
        <dbReference type="Proteomes" id="UP000244338"/>
    </source>
</evidence>
<keyword evidence="2" id="KW-0645">Protease</keyword>
<keyword evidence="4" id="KW-0788">Thiol protease</keyword>
<dbReference type="CDD" id="cd16332">
    <property type="entry name" value="Prp-like"/>
    <property type="match status" value="1"/>
</dbReference>
<evidence type="ECO:0000256" key="3">
    <source>
        <dbReference type="ARBA" id="ARBA00022801"/>
    </source>
</evidence>
<evidence type="ECO:0000256" key="5">
    <source>
        <dbReference type="ARBA" id="ARBA00044503"/>
    </source>
</evidence>
<dbReference type="Pfam" id="PF04327">
    <property type="entry name" value="Peptidase_Prp"/>
    <property type="match status" value="1"/>
</dbReference>
<dbReference type="Proteomes" id="UP000244338">
    <property type="component" value="Unassembled WGS sequence"/>
</dbReference>
<protein>
    <recommendedName>
        <fullName evidence="6">Ribosomal processing cysteine protease Prp</fullName>
    </recommendedName>
</protein>
<sequence length="120" mass="12918">MIEVMIQREKRTDAGGERFVPRSIVIEGHAGYADPGYDLVCAGVSAITLGIANAIVSLTGTDAVERIGKSGYLHFALPEHLDPIVEEKVILLLEAMLVALQAMAQEHGAYIQVNDSLEKS</sequence>
<dbReference type="SUPFAM" id="SSF118010">
    <property type="entry name" value="TM1457-like"/>
    <property type="match status" value="1"/>
</dbReference>
<evidence type="ECO:0000256" key="4">
    <source>
        <dbReference type="ARBA" id="ARBA00022807"/>
    </source>
</evidence>
<dbReference type="EMBL" id="PEBX01000002">
    <property type="protein sequence ID" value="PTQ57814.1"/>
    <property type="molecule type" value="Genomic_DNA"/>
</dbReference>
<evidence type="ECO:0000256" key="1">
    <source>
        <dbReference type="ARBA" id="ARBA00022517"/>
    </source>
</evidence>
<dbReference type="InterPro" id="IPR007422">
    <property type="entry name" value="Peptidase_Prp"/>
</dbReference>
<keyword evidence="7" id="KW-0687">Ribonucleoprotein</keyword>
<dbReference type="GO" id="GO:0008234">
    <property type="term" value="F:cysteine-type peptidase activity"/>
    <property type="evidence" value="ECO:0007669"/>
    <property type="project" value="UniProtKB-KW"/>
</dbReference>
<comment type="similarity">
    <text evidence="5">Belongs to the Prp family.</text>
</comment>
<dbReference type="InterPro" id="IPR036764">
    <property type="entry name" value="Peptidase_Prp_sf"/>
</dbReference>
<evidence type="ECO:0000256" key="2">
    <source>
        <dbReference type="ARBA" id="ARBA00022670"/>
    </source>
</evidence>
<dbReference type="Gene3D" id="3.30.70.1490">
    <property type="entry name" value="Cysteine protease Prp"/>
    <property type="match status" value="1"/>
</dbReference>
<reference evidence="8" key="1">
    <citation type="journal article" date="2018" name="Sci. Rep.">
        <title>Lignite coal burning seam in the remote Altai Mountains harbors a hydrogen-driven thermophilic microbial community.</title>
        <authorList>
            <person name="Kadnikov V.V."/>
            <person name="Mardanov A.V."/>
            <person name="Ivasenko D.A."/>
            <person name="Antsiferov D.V."/>
            <person name="Beletsky A.V."/>
            <person name="Karnachuk O.V."/>
            <person name="Ravin N.V."/>
        </authorList>
    </citation>
    <scope>NUCLEOTIDE SEQUENCE [LARGE SCALE GENOMIC DNA]</scope>
</reference>
<dbReference type="PANTHER" id="PTHR39178:SF1">
    <property type="entry name" value="RIBOSOMAL-PROCESSING CYSTEINE PROTEASE PRP"/>
    <property type="match status" value="1"/>
</dbReference>
<name>A0A2R6Y580_9BACL</name>
<evidence type="ECO:0000313" key="7">
    <source>
        <dbReference type="EMBL" id="PTQ57814.1"/>
    </source>
</evidence>
<keyword evidence="7" id="KW-0689">Ribosomal protein</keyword>
<dbReference type="PANTHER" id="PTHR39178">
    <property type="entry name" value="HYPOTHETICAL RIBOSOME-ASSOCIATED PROTEIN"/>
    <property type="match status" value="1"/>
</dbReference>